<evidence type="ECO:0000256" key="6">
    <source>
        <dbReference type="ARBA" id="ARBA00023027"/>
    </source>
</evidence>
<protein>
    <recommendedName>
        <fullName evidence="12 14">Glycerol-3-phosphate dehydrogenase [NAD(P)+]</fullName>
        <ecNumber evidence="11 14">1.1.1.94</ecNumber>
    </recommendedName>
    <alternativeName>
        <fullName evidence="14">NAD(P)(+)-dependent glycerol-3-phosphate dehydrogenase</fullName>
    </alternativeName>
    <alternativeName>
        <fullName evidence="13 14">NAD(P)H-dependent dihydroxyacetone-phosphate reductase</fullName>
    </alternativeName>
</protein>
<comment type="subcellular location">
    <subcellularLocation>
        <location evidence="14">Cytoplasm</location>
    </subcellularLocation>
</comment>
<feature type="binding site" evidence="16">
    <location>
        <begin position="262"/>
        <end position="263"/>
    </location>
    <ligand>
        <name>substrate</name>
    </ligand>
</feature>
<dbReference type="GO" id="GO:0008654">
    <property type="term" value="P:phospholipid biosynthetic process"/>
    <property type="evidence" value="ECO:0007669"/>
    <property type="project" value="UniProtKB-KW"/>
</dbReference>
<dbReference type="NCBIfam" id="NF000942">
    <property type="entry name" value="PRK00094.1-4"/>
    <property type="match status" value="1"/>
</dbReference>
<dbReference type="PROSITE" id="PS00957">
    <property type="entry name" value="NAD_G3PDH"/>
    <property type="match status" value="1"/>
</dbReference>
<evidence type="ECO:0000259" key="20">
    <source>
        <dbReference type="Pfam" id="PF07479"/>
    </source>
</evidence>
<dbReference type="InterPro" id="IPR006168">
    <property type="entry name" value="G3P_DH_NAD-dep"/>
</dbReference>
<dbReference type="NCBIfam" id="NF000940">
    <property type="entry name" value="PRK00094.1-2"/>
    <property type="match status" value="1"/>
</dbReference>
<feature type="binding site" evidence="17">
    <location>
        <position position="262"/>
    </location>
    <ligand>
        <name>NAD(+)</name>
        <dbReference type="ChEBI" id="CHEBI:57540"/>
    </ligand>
</feature>
<comment type="catalytic activity">
    <reaction evidence="14">
        <text>sn-glycerol 3-phosphate + NAD(+) = dihydroxyacetone phosphate + NADH + H(+)</text>
        <dbReference type="Rhea" id="RHEA:11092"/>
        <dbReference type="ChEBI" id="CHEBI:15378"/>
        <dbReference type="ChEBI" id="CHEBI:57540"/>
        <dbReference type="ChEBI" id="CHEBI:57597"/>
        <dbReference type="ChEBI" id="CHEBI:57642"/>
        <dbReference type="ChEBI" id="CHEBI:57945"/>
        <dbReference type="EC" id="1.1.1.94"/>
    </reaction>
</comment>
<dbReference type="HAMAP" id="MF_00394">
    <property type="entry name" value="NAD_Glyc3P_dehydrog"/>
    <property type="match status" value="1"/>
</dbReference>
<dbReference type="EMBL" id="AZFQ01000012">
    <property type="protein sequence ID" value="KRM00197.1"/>
    <property type="molecule type" value="Genomic_DNA"/>
</dbReference>
<keyword evidence="14" id="KW-0963">Cytoplasm</keyword>
<keyword evidence="2 14" id="KW-0444">Lipid biosynthesis</keyword>
<feature type="binding site" evidence="16">
    <location>
        <position position="112"/>
    </location>
    <ligand>
        <name>substrate</name>
    </ligand>
</feature>
<feature type="binding site" evidence="14">
    <location>
        <position position="263"/>
    </location>
    <ligand>
        <name>sn-glycerol 3-phosphate</name>
        <dbReference type="ChEBI" id="CHEBI:57597"/>
    </ligand>
</feature>
<comment type="function">
    <text evidence="14">Catalyzes the reduction of the glycolytic intermediate dihydroxyacetone phosphate (DHAP) to sn-glycerol 3-phosphate (G3P), the key precursor for phospholipid synthesis.</text>
</comment>
<dbReference type="STRING" id="1423801.FD50_GL002172"/>
<evidence type="ECO:0000256" key="7">
    <source>
        <dbReference type="ARBA" id="ARBA00023098"/>
    </source>
</evidence>
<dbReference type="Gene3D" id="3.40.50.720">
    <property type="entry name" value="NAD(P)-binding Rossmann-like Domain"/>
    <property type="match status" value="1"/>
</dbReference>
<evidence type="ECO:0000259" key="19">
    <source>
        <dbReference type="Pfam" id="PF01210"/>
    </source>
</evidence>
<feature type="binding site" evidence="14">
    <location>
        <position position="262"/>
    </location>
    <ligand>
        <name>sn-glycerol 3-phosphate</name>
        <dbReference type="ChEBI" id="CHEBI:57597"/>
    </ligand>
</feature>
<dbReference type="InterPro" id="IPR036291">
    <property type="entry name" value="NAD(P)-bd_dom_sf"/>
</dbReference>
<keyword evidence="6 14" id="KW-0520">NAD</keyword>
<evidence type="ECO:0000313" key="21">
    <source>
        <dbReference type="EMBL" id="KRM00197.1"/>
    </source>
</evidence>
<evidence type="ECO:0000256" key="2">
    <source>
        <dbReference type="ARBA" id="ARBA00022516"/>
    </source>
</evidence>
<reference evidence="21 22" key="1">
    <citation type="journal article" date="2015" name="Genome Announc.">
        <title>Expanding the biotechnology potential of lactobacilli through comparative genomics of 213 strains and associated genera.</title>
        <authorList>
            <person name="Sun Z."/>
            <person name="Harris H.M."/>
            <person name="McCann A."/>
            <person name="Guo C."/>
            <person name="Argimon S."/>
            <person name="Zhang W."/>
            <person name="Yang X."/>
            <person name="Jeffery I.B."/>
            <person name="Cooney J.C."/>
            <person name="Kagawa T.F."/>
            <person name="Liu W."/>
            <person name="Song Y."/>
            <person name="Salvetti E."/>
            <person name="Wrobel A."/>
            <person name="Rasinkangas P."/>
            <person name="Parkhill J."/>
            <person name="Rea M.C."/>
            <person name="O'Sullivan O."/>
            <person name="Ritari J."/>
            <person name="Douillard F.P."/>
            <person name="Paul Ross R."/>
            <person name="Yang R."/>
            <person name="Briner A.E."/>
            <person name="Felis G.E."/>
            <person name="de Vos W.M."/>
            <person name="Barrangou R."/>
            <person name="Klaenhammer T.R."/>
            <person name="Caufield P.W."/>
            <person name="Cui Y."/>
            <person name="Zhang H."/>
            <person name="O'Toole P.W."/>
        </authorList>
    </citation>
    <scope>NUCLEOTIDE SEQUENCE [LARGE SCALE GENOMIC DNA]</scope>
    <source>
        <strain evidence="21 22">DSM 16230</strain>
    </source>
</reference>
<dbReference type="FunFam" id="1.10.1040.10:FF:000001">
    <property type="entry name" value="Glycerol-3-phosphate dehydrogenase [NAD(P)+]"/>
    <property type="match status" value="1"/>
</dbReference>
<dbReference type="AlphaFoldDB" id="A0A0R1V4W1"/>
<evidence type="ECO:0000256" key="15">
    <source>
        <dbReference type="PIRSR" id="PIRSR000114-1"/>
    </source>
</evidence>
<feature type="binding site" evidence="14">
    <location>
        <position position="16"/>
    </location>
    <ligand>
        <name>NADPH</name>
        <dbReference type="ChEBI" id="CHEBI:57783"/>
    </ligand>
</feature>
<feature type="active site" description="Proton acceptor" evidence="14 15">
    <location>
        <position position="198"/>
    </location>
</feature>
<dbReference type="Pfam" id="PF01210">
    <property type="entry name" value="NAD_Gly3P_dh_N"/>
    <property type="match status" value="1"/>
</dbReference>
<dbReference type="InterPro" id="IPR011128">
    <property type="entry name" value="G3P_DH_NAD-dep_N"/>
</dbReference>
<evidence type="ECO:0000256" key="8">
    <source>
        <dbReference type="ARBA" id="ARBA00023209"/>
    </source>
</evidence>
<dbReference type="SUPFAM" id="SSF51735">
    <property type="entry name" value="NAD(P)-binding Rossmann-fold domains"/>
    <property type="match status" value="1"/>
</dbReference>
<organism evidence="21 22">
    <name type="scientific">Liquorilactobacillus satsumensis DSM 16230 = JCM 12392</name>
    <dbReference type="NCBI Taxonomy" id="1423801"/>
    <lineage>
        <taxon>Bacteria</taxon>
        <taxon>Bacillati</taxon>
        <taxon>Bacillota</taxon>
        <taxon>Bacilli</taxon>
        <taxon>Lactobacillales</taxon>
        <taxon>Lactobacillaceae</taxon>
        <taxon>Liquorilactobacillus</taxon>
    </lineage>
</organism>
<dbReference type="PANTHER" id="PTHR11728:SF1">
    <property type="entry name" value="GLYCEROL-3-PHOSPHATE DEHYDROGENASE [NAD(+)] 2, CHLOROPLASTIC"/>
    <property type="match status" value="1"/>
</dbReference>
<comment type="pathway">
    <text evidence="14">Membrane lipid metabolism; glycerophospholipid metabolism.</text>
</comment>
<comment type="catalytic activity">
    <reaction evidence="10">
        <text>sn-glycerol 3-phosphate + NADP(+) = dihydroxyacetone phosphate + NADPH + H(+)</text>
        <dbReference type="Rhea" id="RHEA:11096"/>
        <dbReference type="ChEBI" id="CHEBI:15378"/>
        <dbReference type="ChEBI" id="CHEBI:57597"/>
        <dbReference type="ChEBI" id="CHEBI:57642"/>
        <dbReference type="ChEBI" id="CHEBI:57783"/>
        <dbReference type="ChEBI" id="CHEBI:58349"/>
        <dbReference type="EC" id="1.1.1.94"/>
    </reaction>
    <physiologicalReaction direction="right-to-left" evidence="10">
        <dbReference type="Rhea" id="RHEA:11098"/>
    </physiologicalReaction>
</comment>
<proteinExistence type="inferred from homology"/>
<dbReference type="NCBIfam" id="NF000941">
    <property type="entry name" value="PRK00094.1-3"/>
    <property type="match status" value="1"/>
</dbReference>
<dbReference type="InterPro" id="IPR013328">
    <property type="entry name" value="6PGD_dom2"/>
</dbReference>
<evidence type="ECO:0000256" key="4">
    <source>
        <dbReference type="ARBA" id="ARBA00022857"/>
    </source>
</evidence>
<dbReference type="GO" id="GO:0005829">
    <property type="term" value="C:cytosol"/>
    <property type="evidence" value="ECO:0007669"/>
    <property type="project" value="TreeGrafter"/>
</dbReference>
<gene>
    <name evidence="14" type="primary">gpsA</name>
    <name evidence="21" type="ORF">FD50_GL002172</name>
</gene>
<feature type="binding site" evidence="14">
    <location>
        <position position="261"/>
    </location>
    <ligand>
        <name>sn-glycerol 3-phosphate</name>
        <dbReference type="ChEBI" id="CHEBI:57597"/>
    </ligand>
</feature>
<dbReference type="InterPro" id="IPR006109">
    <property type="entry name" value="G3P_DH_NAD-dep_C"/>
</dbReference>
<dbReference type="UniPathway" id="UPA00940"/>
<dbReference type="SUPFAM" id="SSF48179">
    <property type="entry name" value="6-phosphogluconate dehydrogenase C-terminal domain-like"/>
    <property type="match status" value="1"/>
</dbReference>
<keyword evidence="4 14" id="KW-0521">NADP</keyword>
<evidence type="ECO:0000256" key="11">
    <source>
        <dbReference type="ARBA" id="ARBA00066687"/>
    </source>
</evidence>
<accession>A0A0R1V4W1</accession>
<keyword evidence="22" id="KW-1185">Reference proteome</keyword>
<feature type="binding site" evidence="14">
    <location>
        <position position="286"/>
    </location>
    <ligand>
        <name>NADPH</name>
        <dbReference type="ChEBI" id="CHEBI:57783"/>
    </ligand>
</feature>
<dbReference type="GO" id="GO:0006650">
    <property type="term" value="P:glycerophospholipid metabolic process"/>
    <property type="evidence" value="ECO:0007669"/>
    <property type="project" value="UniProtKB-UniRule"/>
</dbReference>
<dbReference type="EC" id="1.1.1.94" evidence="11 14"/>
<feature type="binding site" evidence="17">
    <location>
        <begin position="12"/>
        <end position="17"/>
    </location>
    <ligand>
        <name>NAD(+)</name>
        <dbReference type="ChEBI" id="CHEBI:57540"/>
    </ligand>
</feature>
<feature type="binding site" evidence="14">
    <location>
        <position position="147"/>
    </location>
    <ligand>
        <name>NADPH</name>
        <dbReference type="ChEBI" id="CHEBI:57783"/>
    </ligand>
</feature>
<feature type="binding site" evidence="14">
    <location>
        <position position="198"/>
    </location>
    <ligand>
        <name>sn-glycerol 3-phosphate</name>
        <dbReference type="ChEBI" id="CHEBI:57597"/>
    </ligand>
</feature>
<feature type="binding site" evidence="14">
    <location>
        <position position="112"/>
    </location>
    <ligand>
        <name>NADPH</name>
        <dbReference type="ChEBI" id="CHEBI:57783"/>
    </ligand>
</feature>
<keyword evidence="7 14" id="KW-0443">Lipid metabolism</keyword>
<feature type="binding site" evidence="14">
    <location>
        <position position="262"/>
    </location>
    <ligand>
        <name>NADPH</name>
        <dbReference type="ChEBI" id="CHEBI:57783"/>
    </ligand>
</feature>
<feature type="binding site" evidence="17">
    <location>
        <position position="147"/>
    </location>
    <ligand>
        <name>NAD(+)</name>
        <dbReference type="ChEBI" id="CHEBI:57540"/>
    </ligand>
</feature>
<comment type="caution">
    <text evidence="21">The sequence shown here is derived from an EMBL/GenBank/DDBJ whole genome shotgun (WGS) entry which is preliminary data.</text>
</comment>
<dbReference type="InterPro" id="IPR008927">
    <property type="entry name" value="6-PGluconate_DH-like_C_sf"/>
</dbReference>
<evidence type="ECO:0000256" key="9">
    <source>
        <dbReference type="ARBA" id="ARBA00023264"/>
    </source>
</evidence>
<dbReference type="Gene3D" id="1.10.1040.10">
    <property type="entry name" value="N-(1-d-carboxylethyl)-l-norvaline Dehydrogenase, domain 2"/>
    <property type="match status" value="1"/>
</dbReference>
<feature type="domain" description="Glycerol-3-phosphate dehydrogenase NAD-dependent C-terminal" evidence="20">
    <location>
        <begin position="187"/>
        <end position="327"/>
    </location>
</feature>
<dbReference type="GO" id="GO:0141152">
    <property type="term" value="F:glycerol-3-phosphate dehydrogenase (NAD+) activity"/>
    <property type="evidence" value="ECO:0007669"/>
    <property type="project" value="RHEA"/>
</dbReference>
<evidence type="ECO:0000256" key="13">
    <source>
        <dbReference type="ARBA" id="ARBA00080511"/>
    </source>
</evidence>
<feature type="binding site" evidence="14">
    <location>
        <position position="288"/>
    </location>
    <ligand>
        <name>NADPH</name>
        <dbReference type="ChEBI" id="CHEBI:57783"/>
    </ligand>
</feature>
<dbReference type="GO" id="GO:0046167">
    <property type="term" value="P:glycerol-3-phosphate biosynthetic process"/>
    <property type="evidence" value="ECO:0007669"/>
    <property type="project" value="UniProtKB-UniRule"/>
</dbReference>
<dbReference type="PANTHER" id="PTHR11728">
    <property type="entry name" value="GLYCEROL-3-PHOSPHATE DEHYDROGENASE"/>
    <property type="match status" value="1"/>
</dbReference>
<evidence type="ECO:0000256" key="5">
    <source>
        <dbReference type="ARBA" id="ARBA00023002"/>
    </source>
</evidence>
<dbReference type="Proteomes" id="UP000051166">
    <property type="component" value="Unassembled WGS sequence"/>
</dbReference>
<dbReference type="GO" id="GO:0051287">
    <property type="term" value="F:NAD binding"/>
    <property type="evidence" value="ECO:0007669"/>
    <property type="project" value="InterPro"/>
</dbReference>
<evidence type="ECO:0000256" key="12">
    <source>
        <dbReference type="ARBA" id="ARBA00069372"/>
    </source>
</evidence>
<feature type="binding site" evidence="14">
    <location>
        <position position="112"/>
    </location>
    <ligand>
        <name>sn-glycerol 3-phosphate</name>
        <dbReference type="ChEBI" id="CHEBI:57597"/>
    </ligand>
</feature>
<dbReference type="PRINTS" id="PR00077">
    <property type="entry name" value="GPDHDRGNASE"/>
</dbReference>
<feature type="binding site" evidence="14">
    <location>
        <position position="145"/>
    </location>
    <ligand>
        <name>sn-glycerol 3-phosphate</name>
        <dbReference type="ChEBI" id="CHEBI:57597"/>
    </ligand>
</feature>
<dbReference type="Pfam" id="PF07479">
    <property type="entry name" value="NAD_Gly3P_dh_C"/>
    <property type="match status" value="1"/>
</dbReference>
<feature type="binding site" evidence="14">
    <location>
        <position position="15"/>
    </location>
    <ligand>
        <name>NADPH</name>
        <dbReference type="ChEBI" id="CHEBI:57783"/>
    </ligand>
</feature>
<feature type="binding site" evidence="14">
    <location>
        <position position="36"/>
    </location>
    <ligand>
        <name>NADPH</name>
        <dbReference type="ChEBI" id="CHEBI:57783"/>
    </ligand>
</feature>
<keyword evidence="9 14" id="KW-1208">Phospholipid metabolism</keyword>
<dbReference type="GO" id="GO:0005975">
    <property type="term" value="P:carbohydrate metabolic process"/>
    <property type="evidence" value="ECO:0007669"/>
    <property type="project" value="InterPro"/>
</dbReference>
<dbReference type="GO" id="GO:0141153">
    <property type="term" value="F:glycerol-3-phosphate dehydrogenase (NADP+) activity"/>
    <property type="evidence" value="ECO:0007669"/>
    <property type="project" value="RHEA"/>
</dbReference>
<feature type="binding site" evidence="14">
    <location>
        <position position="251"/>
    </location>
    <ligand>
        <name>sn-glycerol 3-phosphate</name>
        <dbReference type="ChEBI" id="CHEBI:57597"/>
    </ligand>
</feature>
<dbReference type="PIRSF" id="PIRSF000114">
    <property type="entry name" value="Glycerol-3-P_dh"/>
    <property type="match status" value="1"/>
</dbReference>
<dbReference type="FunFam" id="3.40.50.720:FF:000019">
    <property type="entry name" value="Glycerol-3-phosphate dehydrogenase [NAD(P)+]"/>
    <property type="match status" value="1"/>
</dbReference>
<evidence type="ECO:0000256" key="14">
    <source>
        <dbReference type="HAMAP-Rule" id="MF_00394"/>
    </source>
</evidence>
<evidence type="ECO:0000256" key="17">
    <source>
        <dbReference type="PIRSR" id="PIRSR000114-3"/>
    </source>
</evidence>
<feature type="domain" description="Glycerol-3-phosphate dehydrogenase NAD-dependent N-terminal" evidence="19">
    <location>
        <begin position="7"/>
        <end position="167"/>
    </location>
</feature>
<keyword evidence="5 14" id="KW-0560">Oxidoreductase</keyword>
<keyword evidence="3 14" id="KW-0547">Nucleotide-binding</keyword>
<keyword evidence="8 14" id="KW-0594">Phospholipid biosynthesis</keyword>
<dbReference type="GO" id="GO:0046168">
    <property type="term" value="P:glycerol-3-phosphate catabolic process"/>
    <property type="evidence" value="ECO:0007669"/>
    <property type="project" value="InterPro"/>
</dbReference>
<evidence type="ECO:0000256" key="10">
    <source>
        <dbReference type="ARBA" id="ARBA00052716"/>
    </source>
</evidence>
<evidence type="ECO:0000256" key="18">
    <source>
        <dbReference type="RuleBase" id="RU000437"/>
    </source>
</evidence>
<feature type="binding site" evidence="14">
    <location>
        <position position="37"/>
    </location>
    <ligand>
        <name>NADPH</name>
        <dbReference type="ChEBI" id="CHEBI:57783"/>
    </ligand>
</feature>
<evidence type="ECO:0000256" key="3">
    <source>
        <dbReference type="ARBA" id="ARBA00022741"/>
    </source>
</evidence>
<sequence>MVVLCEKIAVIGAGSWGSVLANILILNGKQVCIWSRRQEQVEELNNLHTNEHYLPKLKYDPRLEATTSLARALAGADVILFAIPTKAIRAMAQQVATLLKAGAHPVIVHASKGLELKTHKRISEILAEEIPSENRAGIVALSGPSHAEEVARHDLTLITAAAKDKKAAQCVQKIFMNEYFRVYTNSDIIGVELGAAFKNIIALGAGALHGLGYGDDAKAALMTRGLAEIARLGVALGADPMTFIGLTGVGDLIVTCTSVHSRNWRAGDQLGRGQKLADIVANMGMVIEGINTTKAAYELAQQKQIEMPITEAIYEVLYQGKEIKAAIADLMKREGRSEEETNY</sequence>
<evidence type="ECO:0000256" key="16">
    <source>
        <dbReference type="PIRSR" id="PIRSR000114-2"/>
    </source>
</evidence>
<name>A0A0R1V4W1_9LACO</name>
<evidence type="ECO:0000256" key="1">
    <source>
        <dbReference type="ARBA" id="ARBA00011009"/>
    </source>
</evidence>
<comment type="similarity">
    <text evidence="1 14 18">Belongs to the NAD-dependent glycerol-3-phosphate dehydrogenase family.</text>
</comment>
<feature type="binding site" evidence="14">
    <location>
        <position position="143"/>
    </location>
    <ligand>
        <name>sn-glycerol 3-phosphate</name>
        <dbReference type="ChEBI" id="CHEBI:57597"/>
    </ligand>
</feature>
<dbReference type="PATRIC" id="fig|1423801.4.peg.2219"/>
<feature type="binding site" evidence="14">
    <location>
        <position position="53"/>
    </location>
    <ligand>
        <name>NADPH</name>
        <dbReference type="ChEBI" id="CHEBI:57783"/>
    </ligand>
</feature>
<evidence type="ECO:0000313" key="22">
    <source>
        <dbReference type="Proteomes" id="UP000051166"/>
    </source>
</evidence>